<dbReference type="Gene3D" id="3.40.50.720">
    <property type="entry name" value="NAD(P)-binding Rossmann-like Domain"/>
    <property type="match status" value="1"/>
</dbReference>
<feature type="domain" description="NAD(P)-binding" evidence="1">
    <location>
        <begin position="7"/>
        <end position="175"/>
    </location>
</feature>
<reference evidence="4" key="2">
    <citation type="journal article" date="2010" name="J. Bacteriol.">
        <title>Genome sequence of the Fleming strain of Micrococcus luteus, a simple free-living actinobacterium.</title>
        <authorList>
            <person name="Young M."/>
            <person name="Artsatbanov V."/>
            <person name="Beller H.R."/>
            <person name="Chandra G."/>
            <person name="Chater K.F."/>
            <person name="Dover L.G."/>
            <person name="Goh E.B."/>
            <person name="Kahan T."/>
            <person name="Kaprelyants A.S."/>
            <person name="Kyrpides N."/>
            <person name="Lapidus A."/>
            <person name="Lowry S.R."/>
            <person name="Lykidis A."/>
            <person name="Mahillon J."/>
            <person name="Markowitz V."/>
            <person name="Mavromatis K."/>
            <person name="Mukamolova G.V."/>
            <person name="Oren A."/>
            <person name="Rokem J.S."/>
            <person name="Smith M.C."/>
            <person name="Young D.I."/>
            <person name="Greenblatt C.L."/>
        </authorList>
    </citation>
    <scope>NUCLEOTIDE SEQUENCE [LARGE SCALE GENOMIC DNA]</scope>
    <source>
        <strain evidence="4">ATCC 4698 / DSM 20030 / JCM 1464 / NBRC 3333 / NCIMB 9278 / NCTC 2665 / VKM Ac-2230</strain>
    </source>
</reference>
<keyword evidence="4" id="KW-1185">Reference proteome</keyword>
<evidence type="ECO:0000313" key="5">
    <source>
        <dbReference type="Proteomes" id="UP000248985"/>
    </source>
</evidence>
<dbReference type="eggNOG" id="COG0702">
    <property type="taxonomic scope" value="Bacteria"/>
</dbReference>
<dbReference type="InterPro" id="IPR036291">
    <property type="entry name" value="NAD(P)-bd_dom_sf"/>
</dbReference>
<dbReference type="InterPro" id="IPR016040">
    <property type="entry name" value="NAD(P)-bd_dom"/>
</dbReference>
<dbReference type="STRING" id="465515.Mlut_20710"/>
<dbReference type="EMBL" id="LS483396">
    <property type="protein sequence ID" value="SQG47973.1"/>
    <property type="molecule type" value="Genomic_DNA"/>
</dbReference>
<dbReference type="AlphaFoldDB" id="C5C754"/>
<reference evidence="2" key="1">
    <citation type="submission" date="2009-05" db="EMBL/GenBank/DDBJ databases">
        <title>Complete sequence of Micrococcus luteus NCTC 2665.</title>
        <authorList>
            <consortium name="US DOE Joint Genome Institute"/>
            <person name="Lucas S."/>
            <person name="Copeland A."/>
            <person name="Lapidus A."/>
            <person name="Glavina del Rio T."/>
            <person name="Dalin E."/>
            <person name="Tice H."/>
            <person name="Bruce D."/>
            <person name="Goodwin L."/>
            <person name="Pitluck S."/>
            <person name="Lowry S."/>
            <person name="Larimer F."/>
            <person name="Land M."/>
            <person name="Hauser L."/>
            <person name="Kyrpides N."/>
            <person name="Lykidis A."/>
            <person name="Young M."/>
            <person name="Greenblatt C."/>
        </authorList>
    </citation>
    <scope>NUCLEOTIDE SEQUENCE</scope>
    <source>
        <strain evidence="2">NCTC 2665</strain>
    </source>
</reference>
<evidence type="ECO:0000313" key="2">
    <source>
        <dbReference type="EMBL" id="ACS31542.1"/>
    </source>
</evidence>
<dbReference type="Pfam" id="PF13460">
    <property type="entry name" value="NAD_binding_10"/>
    <property type="match status" value="1"/>
</dbReference>
<dbReference type="SUPFAM" id="SSF51735">
    <property type="entry name" value="NAD(P)-binding Rossmann-fold domains"/>
    <property type="match status" value="1"/>
</dbReference>
<gene>
    <name evidence="2" type="ordered locus">Mlut_20710</name>
    <name evidence="3" type="ORF">NCTC2665_00744</name>
</gene>
<proteinExistence type="predicted"/>
<sequence>MKIAVIGATGTAGSRTVAKLKDRGISPVEVSRATGVDLITGEGLREALEGVDVAIDASNAFPPDETVGLHEALTSATRNVVEACAAQQVGHLVFLSISGVDNPVFDDFPYYLAKRAQDEIVAASDVPSTVVKSTQWHEFATNPSATTFEDDEVRVEDWLVQPVAADAVADVLVEAALGRAGTATRTVTGPEVVRLPELTTKLLNRLGDARPVRVTAPALPALSEGVLLAPDNATVLGPDVDAWLHTVDTSS</sequence>
<dbReference type="GeneID" id="93343923"/>
<reference evidence="3 5" key="3">
    <citation type="submission" date="2018-06" db="EMBL/GenBank/DDBJ databases">
        <authorList>
            <consortium name="Pathogen Informatics"/>
            <person name="Doyle S."/>
        </authorList>
    </citation>
    <scope>NUCLEOTIDE SEQUENCE [LARGE SCALE GENOMIC DNA]</scope>
    <source>
        <strain evidence="3 5">NCTC2665</strain>
    </source>
</reference>
<dbReference type="Proteomes" id="UP000000738">
    <property type="component" value="Chromosome"/>
</dbReference>
<dbReference type="Proteomes" id="UP000248985">
    <property type="component" value="Chromosome 1"/>
</dbReference>
<accession>C5C754</accession>
<organism evidence="2 4">
    <name type="scientific">Micrococcus luteus (strain ATCC 4698 / DSM 20030 / JCM 1464 / CCM 169 / CCUG 5858 / IAM 1056 / NBRC 3333 / NCIMB 9278 / NCTC 2665 / VKM Ac-2230)</name>
    <name type="common">Micrococcus lysodeikticus</name>
    <dbReference type="NCBI Taxonomy" id="465515"/>
    <lineage>
        <taxon>Bacteria</taxon>
        <taxon>Bacillati</taxon>
        <taxon>Actinomycetota</taxon>
        <taxon>Actinomycetes</taxon>
        <taxon>Micrococcales</taxon>
        <taxon>Micrococcaceae</taxon>
        <taxon>Micrococcus</taxon>
    </lineage>
</organism>
<protein>
    <submittedName>
        <fullName evidence="3">NADH-flavin reductase</fullName>
    </submittedName>
    <submittedName>
        <fullName evidence="2">Predicted nucleoside-diphosphate sugar epimerase</fullName>
    </submittedName>
</protein>
<evidence type="ECO:0000313" key="3">
    <source>
        <dbReference type="EMBL" id="SQG47973.1"/>
    </source>
</evidence>
<name>C5C754_MICLC</name>
<dbReference type="RefSeq" id="WP_010080047.1">
    <property type="nucleotide sequence ID" value="NC_012803.1"/>
</dbReference>
<evidence type="ECO:0000313" key="4">
    <source>
        <dbReference type="Proteomes" id="UP000000738"/>
    </source>
</evidence>
<dbReference type="EnsemblBacteria" id="ACS31542">
    <property type="protein sequence ID" value="ACS31542"/>
    <property type="gene ID" value="Mlut_20710"/>
</dbReference>
<dbReference type="EMBL" id="CP001628">
    <property type="protein sequence ID" value="ACS31542.1"/>
    <property type="molecule type" value="Genomic_DNA"/>
</dbReference>
<evidence type="ECO:0000259" key="1">
    <source>
        <dbReference type="Pfam" id="PF13460"/>
    </source>
</evidence>
<dbReference type="KEGG" id="mlu:Mlut_20710"/>
<dbReference type="HOGENOM" id="CLU_007383_5_0_11"/>